<keyword evidence="4" id="KW-0378">Hydrolase</keyword>
<sequence>MAKYEYFIKRTSKSSQIYYKIIPASSQCAQKGLNIEIGSGLMHEYDFEDSESSYFSDGKLIYGVLGILHIYPTSYLVVISELNDSKVLRVDGKEIYEIKKVEILSLSGKKKTKNKSYEDGLSKLLSSGFYFSYELDLTRRLQRGKGDDRYWWNRNMYEDFKTYGISSSWAIKLIQGYVGYSKIIVNSANLELTLISRRRTGMAGTRYSRRGIDDEGNTANFVETEQILKFEDYILSFVQIRGSVPAFWEQTGISADLNLTRTLELDRQAFDKHFNDMIGEYGKLVWANLLNNKRSYEMKLIRRFEELVKMYAGSNNRYLYFNFHQECSKNNFKVMEQKLKLGSCSNFLGFLVKQRGRVDKRQVGVLRTNCLDCLDRTNICQAFYALKAFVNQLEFFKNAGVLNEDSVSQAQNNCPDEGASPFPNLLDNYTAIQLINCMKSIRKMWAENGDEISRQYAGTGSTSTEVTVNGKTSIKGKITHKMTSIERFFKNNINSKDDVRQDSIDFLTGSHKQFSSLAGREVDTTVKEKESEYSQINTYTLCVFSWNIAGNEPKYEMDFVNVFKSDEFHPSPDIAVIGFQETLPLNALNCLKGHDKGRVEALKSHAEDALDDLDPEAGYKFVSQSPMVGLLIMVFAKENLIGRITDVCSTKVKSGFGGNVGNKGGVMVRLELDNTSICFCCAHLESGQKKEKERRQNLKEVVESGFSDKPSRYNFMNHDVKIFFGDLNFRINLPYDDVIGIIDDMTEYNKDDKMSILLNNDQLNQCRMDYSWLYHYKEMPIKFLPTYKYDKKSDTYDTSKKRRVPAWTDRILWHHNEEESKDKGSQYISPILYERRETNFSDHRPVVAYFEIHAHRHCSEKKAKIKNTIASKKATSFIVKKPSYDPAETQVKKEFGDDFDLFSSPPKKEQHIHLDLNVNRAHPKTKEEVKRPTPNKDSPLDDLLQFDNNLIDIREKKQDDGNLIDFSSKTRQMPHPGHRFYPHAHSMHGRNPYVQIQGPIQGVHNGFGMQNHFPMYTPKPMGFFNSNTGTKGPRMRASVPRKPSADLIGKAAPNNVPQKKAMPRTEEFFKF</sequence>
<dbReference type="InterPro" id="IPR000300">
    <property type="entry name" value="IPPc"/>
</dbReference>
<accession>A0AAD1XRD8</accession>
<dbReference type="AlphaFoldDB" id="A0AAD1XRD8"/>
<dbReference type="Proteomes" id="UP001295684">
    <property type="component" value="Unassembled WGS sequence"/>
</dbReference>
<organism evidence="7 8">
    <name type="scientific">Euplotes crassus</name>
    <dbReference type="NCBI Taxonomy" id="5936"/>
    <lineage>
        <taxon>Eukaryota</taxon>
        <taxon>Sar</taxon>
        <taxon>Alveolata</taxon>
        <taxon>Ciliophora</taxon>
        <taxon>Intramacronucleata</taxon>
        <taxon>Spirotrichea</taxon>
        <taxon>Hypotrichia</taxon>
        <taxon>Euplotida</taxon>
        <taxon>Euplotidae</taxon>
        <taxon>Moneuplotes</taxon>
    </lineage>
</organism>
<dbReference type="InterPro" id="IPR046985">
    <property type="entry name" value="IP5"/>
</dbReference>
<dbReference type="SUPFAM" id="SSF56219">
    <property type="entry name" value="DNase I-like"/>
    <property type="match status" value="1"/>
</dbReference>
<keyword evidence="8" id="KW-1185">Reference proteome</keyword>
<name>A0AAD1XRD8_EUPCR</name>
<dbReference type="InterPro" id="IPR002013">
    <property type="entry name" value="SAC_dom"/>
</dbReference>
<comment type="similarity">
    <text evidence="1">Belongs to the synaptojanin family.</text>
</comment>
<evidence type="ECO:0000256" key="2">
    <source>
        <dbReference type="ARBA" id="ARBA00009678"/>
    </source>
</evidence>
<evidence type="ECO:0000259" key="6">
    <source>
        <dbReference type="PROSITE" id="PS50275"/>
    </source>
</evidence>
<dbReference type="PANTHER" id="PTHR11200:SF275">
    <property type="entry name" value="LD06095P"/>
    <property type="match status" value="1"/>
</dbReference>
<reference evidence="7" key="1">
    <citation type="submission" date="2023-07" db="EMBL/GenBank/DDBJ databases">
        <authorList>
            <consortium name="AG Swart"/>
            <person name="Singh M."/>
            <person name="Singh A."/>
            <person name="Seah K."/>
            <person name="Emmerich C."/>
        </authorList>
    </citation>
    <scope>NUCLEOTIDE SEQUENCE</scope>
    <source>
        <strain evidence="7">DP1</strain>
    </source>
</reference>
<dbReference type="Gene3D" id="3.60.10.10">
    <property type="entry name" value="Endonuclease/exonuclease/phosphatase"/>
    <property type="match status" value="1"/>
</dbReference>
<proteinExistence type="inferred from homology"/>
<dbReference type="EC" id="3.1.3.36" evidence="3"/>
<dbReference type="Pfam" id="PF02383">
    <property type="entry name" value="Syja_N"/>
    <property type="match status" value="1"/>
</dbReference>
<dbReference type="EMBL" id="CAMPGE010019115">
    <property type="protein sequence ID" value="CAI2377472.1"/>
    <property type="molecule type" value="Genomic_DNA"/>
</dbReference>
<feature type="domain" description="SAC" evidence="6">
    <location>
        <begin position="124"/>
        <end position="458"/>
    </location>
</feature>
<protein>
    <recommendedName>
        <fullName evidence="3">phosphoinositide 5-phosphatase</fullName>
        <ecNumber evidence="3">3.1.3.36</ecNumber>
    </recommendedName>
</protein>
<evidence type="ECO:0000256" key="5">
    <source>
        <dbReference type="SAM" id="MobiDB-lite"/>
    </source>
</evidence>
<dbReference type="Pfam" id="PF22669">
    <property type="entry name" value="Exo_endo_phos2"/>
    <property type="match status" value="1"/>
</dbReference>
<dbReference type="SMART" id="SM00128">
    <property type="entry name" value="IPPc"/>
    <property type="match status" value="1"/>
</dbReference>
<evidence type="ECO:0000256" key="1">
    <source>
        <dbReference type="ARBA" id="ARBA00008943"/>
    </source>
</evidence>
<evidence type="ECO:0000313" key="8">
    <source>
        <dbReference type="Proteomes" id="UP001295684"/>
    </source>
</evidence>
<dbReference type="PROSITE" id="PS50275">
    <property type="entry name" value="SAC"/>
    <property type="match status" value="1"/>
</dbReference>
<dbReference type="InterPro" id="IPR036691">
    <property type="entry name" value="Endo/exonu/phosph_ase_sf"/>
</dbReference>
<feature type="region of interest" description="Disordered" evidence="5">
    <location>
        <begin position="922"/>
        <end position="942"/>
    </location>
</feature>
<dbReference type="GO" id="GO:0046856">
    <property type="term" value="P:phosphatidylinositol dephosphorylation"/>
    <property type="evidence" value="ECO:0007669"/>
    <property type="project" value="InterPro"/>
</dbReference>
<comment type="similarity">
    <text evidence="2">In the central section; belongs to the inositol 1,4,5-trisphosphate 5-phosphatase family.</text>
</comment>
<gene>
    <name evidence="7" type="ORF">ECRASSUSDP1_LOCUS18858</name>
</gene>
<evidence type="ECO:0000256" key="4">
    <source>
        <dbReference type="ARBA" id="ARBA00022801"/>
    </source>
</evidence>
<evidence type="ECO:0000313" key="7">
    <source>
        <dbReference type="EMBL" id="CAI2377472.1"/>
    </source>
</evidence>
<evidence type="ECO:0000256" key="3">
    <source>
        <dbReference type="ARBA" id="ARBA00013044"/>
    </source>
</evidence>
<dbReference type="PANTHER" id="PTHR11200">
    <property type="entry name" value="INOSITOL 5-PHOSPHATASE"/>
    <property type="match status" value="1"/>
</dbReference>
<comment type="caution">
    <text evidence="7">The sequence shown here is derived from an EMBL/GenBank/DDBJ whole genome shotgun (WGS) entry which is preliminary data.</text>
</comment>
<dbReference type="GO" id="GO:0004439">
    <property type="term" value="F:phosphatidylinositol-4,5-bisphosphate 5-phosphatase activity"/>
    <property type="evidence" value="ECO:0007669"/>
    <property type="project" value="UniProtKB-EC"/>
</dbReference>